<reference evidence="3" key="1">
    <citation type="submission" date="2016-09" db="EMBL/GenBank/DDBJ databases">
        <authorList>
            <person name="Varghese N."/>
            <person name="Submissions S."/>
        </authorList>
    </citation>
    <scope>NUCLEOTIDE SEQUENCE [LARGE SCALE GENOMIC DNA]</scope>
    <source>
        <strain evidence="3">JS23</strain>
    </source>
</reference>
<evidence type="ECO:0000313" key="3">
    <source>
        <dbReference type="Proteomes" id="UP000243719"/>
    </source>
</evidence>
<dbReference type="Pfam" id="PF01042">
    <property type="entry name" value="Ribonuc_L-PSP"/>
    <property type="match status" value="1"/>
</dbReference>
<dbReference type="SUPFAM" id="SSF55298">
    <property type="entry name" value="YjgF-like"/>
    <property type="match status" value="1"/>
</dbReference>
<dbReference type="STRING" id="1770053.SAMN05216551_1163"/>
<dbReference type="PANTHER" id="PTHR11803">
    <property type="entry name" value="2-IMINOBUTANOATE/2-IMINOPROPANOATE DEAMINASE RIDA"/>
    <property type="match status" value="1"/>
</dbReference>
<dbReference type="Gene3D" id="3.30.1330.40">
    <property type="entry name" value="RutC-like"/>
    <property type="match status" value="1"/>
</dbReference>
<dbReference type="CDD" id="cd00448">
    <property type="entry name" value="YjgF_YER057c_UK114_family"/>
    <property type="match status" value="1"/>
</dbReference>
<dbReference type="GO" id="GO:0005829">
    <property type="term" value="C:cytosol"/>
    <property type="evidence" value="ECO:0007669"/>
    <property type="project" value="TreeGrafter"/>
</dbReference>
<keyword evidence="3" id="KW-1185">Reference proteome</keyword>
<dbReference type="EMBL" id="FNLO01000016">
    <property type="protein sequence ID" value="SDV51249.1"/>
    <property type="molecule type" value="Genomic_DNA"/>
</dbReference>
<sequence>MPLMTAAPSVQNTVPRRMPRFSPTREAAGLVFVSGQMAFDDQFQIIGADVVEQTRVCLKRIEAMLGTQGLSLADLVKTTVWLSRVDDFAAFDAAYGEELRGLTLPSRSTVRADLMVPGALVEIEAVAQRPLAAISNA</sequence>
<proteinExistence type="inferred from homology"/>
<evidence type="ECO:0000256" key="1">
    <source>
        <dbReference type="ARBA" id="ARBA00010552"/>
    </source>
</evidence>
<comment type="similarity">
    <text evidence="1">Belongs to the RutC family.</text>
</comment>
<organism evidence="2 3">
    <name type="scientific">Chitinasiproducens palmae</name>
    <dbReference type="NCBI Taxonomy" id="1770053"/>
    <lineage>
        <taxon>Bacteria</taxon>
        <taxon>Pseudomonadati</taxon>
        <taxon>Pseudomonadota</taxon>
        <taxon>Betaproteobacteria</taxon>
        <taxon>Burkholderiales</taxon>
        <taxon>Burkholderiaceae</taxon>
        <taxon>Chitinasiproducens</taxon>
    </lineage>
</organism>
<name>A0A1H2PVF8_9BURK</name>
<dbReference type="InterPro" id="IPR035959">
    <property type="entry name" value="RutC-like_sf"/>
</dbReference>
<dbReference type="InterPro" id="IPR006175">
    <property type="entry name" value="YjgF/YER057c/UK114"/>
</dbReference>
<protein>
    <submittedName>
        <fullName evidence="2">2-iminobutanoate/2-iminopropanoate deaminase</fullName>
    </submittedName>
</protein>
<dbReference type="GO" id="GO:0019239">
    <property type="term" value="F:deaminase activity"/>
    <property type="evidence" value="ECO:0007669"/>
    <property type="project" value="TreeGrafter"/>
</dbReference>
<dbReference type="AlphaFoldDB" id="A0A1H2PVF8"/>
<dbReference type="PANTHER" id="PTHR11803:SF58">
    <property type="entry name" value="PROTEIN HMF1-RELATED"/>
    <property type="match status" value="1"/>
</dbReference>
<dbReference type="Proteomes" id="UP000243719">
    <property type="component" value="Unassembled WGS sequence"/>
</dbReference>
<evidence type="ECO:0000313" key="2">
    <source>
        <dbReference type="EMBL" id="SDV51249.1"/>
    </source>
</evidence>
<accession>A0A1H2PVF8</accession>
<gene>
    <name evidence="2" type="ORF">SAMN05216551_1163</name>
</gene>
<dbReference type="RefSeq" id="WP_235838068.1">
    <property type="nucleotide sequence ID" value="NZ_FNLO01000016.1"/>
</dbReference>